<evidence type="ECO:0000313" key="1">
    <source>
        <dbReference type="EMBL" id="KAK2638458.1"/>
    </source>
</evidence>
<comment type="caution">
    <text evidence="1">The sequence shown here is derived from an EMBL/GenBank/DDBJ whole genome shotgun (WGS) entry which is preliminary data.</text>
</comment>
<keyword evidence="2" id="KW-1185">Reference proteome</keyword>
<gene>
    <name evidence="1" type="ORF">Ddye_026253</name>
</gene>
<dbReference type="Proteomes" id="UP001280121">
    <property type="component" value="Unassembled WGS sequence"/>
</dbReference>
<proteinExistence type="predicted"/>
<reference evidence="1" key="1">
    <citation type="journal article" date="2023" name="Plant J.">
        <title>Genome sequences and population genomics provide insights into the demographic history, inbreeding, and mutation load of two 'living fossil' tree species of Dipteronia.</title>
        <authorList>
            <person name="Feng Y."/>
            <person name="Comes H.P."/>
            <person name="Chen J."/>
            <person name="Zhu S."/>
            <person name="Lu R."/>
            <person name="Zhang X."/>
            <person name="Li P."/>
            <person name="Qiu J."/>
            <person name="Olsen K.M."/>
            <person name="Qiu Y."/>
        </authorList>
    </citation>
    <scope>NUCLEOTIDE SEQUENCE</scope>
    <source>
        <strain evidence="1">KIB01</strain>
    </source>
</reference>
<protein>
    <submittedName>
        <fullName evidence="1">Uncharacterized protein</fullName>
    </submittedName>
</protein>
<accession>A0AAD9TMC6</accession>
<name>A0AAD9TMC6_9ROSI</name>
<dbReference type="AlphaFoldDB" id="A0AAD9TMC6"/>
<sequence length="113" mass="12993">MLDSNGQGVEDDYYGTCKYRKRIDSSWKTFAIAIIWRLEMHVYLNSRNGARRNSNSELKFSEVIFHLNFKTVKMQRSNCLTGMESNGVLSKKPPSGFPSEYRKVSALPVHCSH</sequence>
<evidence type="ECO:0000313" key="2">
    <source>
        <dbReference type="Proteomes" id="UP001280121"/>
    </source>
</evidence>
<dbReference type="EMBL" id="JANJYI010000008">
    <property type="protein sequence ID" value="KAK2638458.1"/>
    <property type="molecule type" value="Genomic_DNA"/>
</dbReference>
<organism evidence="1 2">
    <name type="scientific">Dipteronia dyeriana</name>
    <dbReference type="NCBI Taxonomy" id="168575"/>
    <lineage>
        <taxon>Eukaryota</taxon>
        <taxon>Viridiplantae</taxon>
        <taxon>Streptophyta</taxon>
        <taxon>Embryophyta</taxon>
        <taxon>Tracheophyta</taxon>
        <taxon>Spermatophyta</taxon>
        <taxon>Magnoliopsida</taxon>
        <taxon>eudicotyledons</taxon>
        <taxon>Gunneridae</taxon>
        <taxon>Pentapetalae</taxon>
        <taxon>rosids</taxon>
        <taxon>malvids</taxon>
        <taxon>Sapindales</taxon>
        <taxon>Sapindaceae</taxon>
        <taxon>Hippocastanoideae</taxon>
        <taxon>Acereae</taxon>
        <taxon>Dipteronia</taxon>
    </lineage>
</organism>